<proteinExistence type="predicted"/>
<dbReference type="EMBL" id="VSSQ01001685">
    <property type="protein sequence ID" value="MPM10372.1"/>
    <property type="molecule type" value="Genomic_DNA"/>
</dbReference>
<sequence>MFIQSYSKCNNLEPGYYKGIVINYKCISKDVLYNDKVLIKSNMTVEIEGRLLKEQSVSVILENMNLVSKYEELMNKEVVFELDYDYEYGDGTRLKVERIYDISEGERLIKEQEEYRAYESIGLDDYTISLI</sequence>
<accession>A0A644X2J0</accession>
<evidence type="ECO:0000313" key="1">
    <source>
        <dbReference type="EMBL" id="MPM10372.1"/>
    </source>
</evidence>
<comment type="caution">
    <text evidence="1">The sequence shown here is derived from an EMBL/GenBank/DDBJ whole genome shotgun (WGS) entry which is preliminary data.</text>
</comment>
<name>A0A644X2J0_9ZZZZ</name>
<gene>
    <name evidence="1" type="ORF">SDC9_56703</name>
</gene>
<organism evidence="1">
    <name type="scientific">bioreactor metagenome</name>
    <dbReference type="NCBI Taxonomy" id="1076179"/>
    <lineage>
        <taxon>unclassified sequences</taxon>
        <taxon>metagenomes</taxon>
        <taxon>ecological metagenomes</taxon>
    </lineage>
</organism>
<reference evidence="1" key="1">
    <citation type="submission" date="2019-08" db="EMBL/GenBank/DDBJ databases">
        <authorList>
            <person name="Kucharzyk K."/>
            <person name="Murdoch R.W."/>
            <person name="Higgins S."/>
            <person name="Loffler F."/>
        </authorList>
    </citation>
    <scope>NUCLEOTIDE SEQUENCE</scope>
</reference>
<dbReference type="AlphaFoldDB" id="A0A644X2J0"/>
<protein>
    <submittedName>
        <fullName evidence="1">Uncharacterized protein</fullName>
    </submittedName>
</protein>